<dbReference type="InterPro" id="IPR039859">
    <property type="entry name" value="PFA4/ZDH16/20/ERF2-like"/>
</dbReference>
<dbReference type="OrthoDB" id="4096362at2759"/>
<dbReference type="EC" id="2.3.1.225" evidence="10"/>
<comment type="caution">
    <text evidence="12">The sequence shown here is derived from an EMBL/GenBank/DDBJ whole genome shotgun (WGS) entry which is preliminary data.</text>
</comment>
<comment type="subcellular location">
    <subcellularLocation>
        <location evidence="1">Endomembrane system</location>
        <topology evidence="1">Multi-pass membrane protein</topology>
    </subcellularLocation>
</comment>
<keyword evidence="3 10" id="KW-0812">Transmembrane</keyword>
<dbReference type="GO" id="GO:0005783">
    <property type="term" value="C:endoplasmic reticulum"/>
    <property type="evidence" value="ECO:0007669"/>
    <property type="project" value="TreeGrafter"/>
</dbReference>
<evidence type="ECO:0000256" key="8">
    <source>
        <dbReference type="ARBA" id="ARBA00023315"/>
    </source>
</evidence>
<proteinExistence type="inferred from homology"/>
<feature type="transmembrane region" description="Helical" evidence="10">
    <location>
        <begin position="30"/>
        <end position="49"/>
    </location>
</feature>
<evidence type="ECO:0000256" key="1">
    <source>
        <dbReference type="ARBA" id="ARBA00004127"/>
    </source>
</evidence>
<evidence type="ECO:0000256" key="3">
    <source>
        <dbReference type="ARBA" id="ARBA00022692"/>
    </source>
</evidence>
<evidence type="ECO:0000256" key="7">
    <source>
        <dbReference type="ARBA" id="ARBA00023288"/>
    </source>
</evidence>
<keyword evidence="4 10" id="KW-1133">Transmembrane helix</keyword>
<keyword evidence="8 10" id="KW-0012">Acyltransferase</keyword>
<keyword evidence="6" id="KW-0564">Palmitate</keyword>
<comment type="domain">
    <text evidence="10">The DHHC domain is required for palmitoyltransferase activity.</text>
</comment>
<evidence type="ECO:0000313" key="13">
    <source>
        <dbReference type="Proteomes" id="UP000276133"/>
    </source>
</evidence>
<dbReference type="PANTHER" id="PTHR22883:SF43">
    <property type="entry name" value="PALMITOYLTRANSFERASE APP"/>
    <property type="match status" value="1"/>
</dbReference>
<keyword evidence="13" id="KW-1185">Reference proteome</keyword>
<evidence type="ECO:0000256" key="10">
    <source>
        <dbReference type="RuleBase" id="RU079119"/>
    </source>
</evidence>
<reference evidence="12 13" key="1">
    <citation type="journal article" date="2018" name="Sci. Rep.">
        <title>Genomic signatures of local adaptation to the degree of environmental predictability in rotifers.</title>
        <authorList>
            <person name="Franch-Gras L."/>
            <person name="Hahn C."/>
            <person name="Garcia-Roger E.M."/>
            <person name="Carmona M.J."/>
            <person name="Serra M."/>
            <person name="Gomez A."/>
        </authorList>
    </citation>
    <scope>NUCLEOTIDE SEQUENCE [LARGE SCALE GENOMIC DNA]</scope>
    <source>
        <strain evidence="12">HYR1</strain>
    </source>
</reference>
<dbReference type="STRING" id="10195.A0A3M7T3X2"/>
<dbReference type="AlphaFoldDB" id="A0A3M7T3X2"/>
<protein>
    <recommendedName>
        <fullName evidence="10">Palmitoyltransferase</fullName>
        <ecNumber evidence="10">2.3.1.225</ecNumber>
    </recommendedName>
</protein>
<evidence type="ECO:0000256" key="4">
    <source>
        <dbReference type="ARBA" id="ARBA00022989"/>
    </source>
</evidence>
<dbReference type="PANTHER" id="PTHR22883">
    <property type="entry name" value="ZINC FINGER DHHC DOMAIN CONTAINING PROTEIN"/>
    <property type="match status" value="1"/>
</dbReference>
<feature type="transmembrane region" description="Helical" evidence="10">
    <location>
        <begin position="61"/>
        <end position="80"/>
    </location>
</feature>
<dbReference type="GO" id="GO:0019706">
    <property type="term" value="F:protein-cysteine S-palmitoyltransferase activity"/>
    <property type="evidence" value="ECO:0007669"/>
    <property type="project" value="UniProtKB-EC"/>
</dbReference>
<evidence type="ECO:0000256" key="6">
    <source>
        <dbReference type="ARBA" id="ARBA00023139"/>
    </source>
</evidence>
<evidence type="ECO:0000259" key="11">
    <source>
        <dbReference type="Pfam" id="PF01529"/>
    </source>
</evidence>
<dbReference type="EMBL" id="REGN01000353">
    <property type="protein sequence ID" value="RNA42550.1"/>
    <property type="molecule type" value="Genomic_DNA"/>
</dbReference>
<dbReference type="Proteomes" id="UP000276133">
    <property type="component" value="Unassembled WGS sequence"/>
</dbReference>
<dbReference type="GO" id="GO:0006612">
    <property type="term" value="P:protein targeting to membrane"/>
    <property type="evidence" value="ECO:0007669"/>
    <property type="project" value="TreeGrafter"/>
</dbReference>
<evidence type="ECO:0000313" key="12">
    <source>
        <dbReference type="EMBL" id="RNA42550.1"/>
    </source>
</evidence>
<name>A0A3M7T3X2_BRAPC</name>
<gene>
    <name evidence="12" type="ORF">BpHYR1_000982</name>
</gene>
<feature type="domain" description="Palmitoyltransferase DHHC" evidence="11">
    <location>
        <begin position="130"/>
        <end position="200"/>
    </location>
</feature>
<sequence length="223" mass="25572">MEEKEVRHWKIFPGKVAFFYDGRIQTSKNWWAIPGVLALIIVPSCFHLGFDIPYLIKNASVALPIFGFILFLLSLSNYIMCAFMDPGYLPRATADEAFYIEKENNISVDLSGSYYPTPKNKIIKIKGCEYETKFCTTCKFYRPPRVVHCGVCNMCVERFDHHCPWVSNCVGKRNYKTFYLFLVFTALMAIYGFAASATALGLRIKNIQPLGDAFRDSVVRYPF</sequence>
<dbReference type="PROSITE" id="PS50216">
    <property type="entry name" value="DHHC"/>
    <property type="match status" value="1"/>
</dbReference>
<dbReference type="GO" id="GO:0005794">
    <property type="term" value="C:Golgi apparatus"/>
    <property type="evidence" value="ECO:0007669"/>
    <property type="project" value="TreeGrafter"/>
</dbReference>
<dbReference type="InterPro" id="IPR001594">
    <property type="entry name" value="Palmitoyltrfase_DHHC"/>
</dbReference>
<comment type="similarity">
    <text evidence="10">Belongs to the DHHC palmitoyltransferase family.</text>
</comment>
<accession>A0A3M7T3X2</accession>
<keyword evidence="7" id="KW-0449">Lipoprotein</keyword>
<feature type="transmembrane region" description="Helical" evidence="10">
    <location>
        <begin position="178"/>
        <end position="202"/>
    </location>
</feature>
<organism evidence="12 13">
    <name type="scientific">Brachionus plicatilis</name>
    <name type="common">Marine rotifer</name>
    <name type="synonym">Brachionus muelleri</name>
    <dbReference type="NCBI Taxonomy" id="10195"/>
    <lineage>
        <taxon>Eukaryota</taxon>
        <taxon>Metazoa</taxon>
        <taxon>Spiralia</taxon>
        <taxon>Gnathifera</taxon>
        <taxon>Rotifera</taxon>
        <taxon>Eurotatoria</taxon>
        <taxon>Monogononta</taxon>
        <taxon>Pseudotrocha</taxon>
        <taxon>Ploima</taxon>
        <taxon>Brachionidae</taxon>
        <taxon>Brachionus</taxon>
    </lineage>
</organism>
<evidence type="ECO:0000256" key="5">
    <source>
        <dbReference type="ARBA" id="ARBA00023136"/>
    </source>
</evidence>
<keyword evidence="2 10" id="KW-0808">Transferase</keyword>
<evidence type="ECO:0000256" key="9">
    <source>
        <dbReference type="ARBA" id="ARBA00048048"/>
    </source>
</evidence>
<keyword evidence="5 10" id="KW-0472">Membrane</keyword>
<dbReference type="Pfam" id="PF01529">
    <property type="entry name" value="DHHC"/>
    <property type="match status" value="1"/>
</dbReference>
<evidence type="ECO:0000256" key="2">
    <source>
        <dbReference type="ARBA" id="ARBA00022679"/>
    </source>
</evidence>
<comment type="catalytic activity">
    <reaction evidence="9 10">
        <text>L-cysteinyl-[protein] + hexadecanoyl-CoA = S-hexadecanoyl-L-cysteinyl-[protein] + CoA</text>
        <dbReference type="Rhea" id="RHEA:36683"/>
        <dbReference type="Rhea" id="RHEA-COMP:10131"/>
        <dbReference type="Rhea" id="RHEA-COMP:11032"/>
        <dbReference type="ChEBI" id="CHEBI:29950"/>
        <dbReference type="ChEBI" id="CHEBI:57287"/>
        <dbReference type="ChEBI" id="CHEBI:57379"/>
        <dbReference type="ChEBI" id="CHEBI:74151"/>
        <dbReference type="EC" id="2.3.1.225"/>
    </reaction>
</comment>